<dbReference type="InterPro" id="IPR010317">
    <property type="entry name" value="WxLIP_PGBD"/>
</dbReference>
<organism evidence="5 6">
    <name type="scientific">Vagococcus penaei</name>
    <dbReference type="NCBI Taxonomy" id="633807"/>
    <lineage>
        <taxon>Bacteria</taxon>
        <taxon>Bacillati</taxon>
        <taxon>Bacillota</taxon>
        <taxon>Bacilli</taxon>
        <taxon>Lactobacillales</taxon>
        <taxon>Enterococcaceae</taxon>
        <taxon>Vagococcus</taxon>
    </lineage>
</organism>
<keyword evidence="2" id="KW-0812">Transmembrane</keyword>
<dbReference type="Proteomes" id="UP000188246">
    <property type="component" value="Chromosome"/>
</dbReference>
<feature type="compositionally biased region" description="Low complexity" evidence="1">
    <location>
        <begin position="319"/>
        <end position="331"/>
    </location>
</feature>
<dbReference type="Pfam" id="PF11797">
    <property type="entry name" value="WxLIP_HBD"/>
    <property type="match status" value="1"/>
</dbReference>
<dbReference type="InterPro" id="IPR021759">
    <property type="entry name" value="WxLIP_HBD"/>
</dbReference>
<feature type="transmembrane region" description="Helical" evidence="2">
    <location>
        <begin position="281"/>
        <end position="302"/>
    </location>
</feature>
<dbReference type="STRING" id="633807.BW732_05380"/>
<feature type="region of interest" description="Disordered" evidence="1">
    <location>
        <begin position="307"/>
        <end position="347"/>
    </location>
</feature>
<sequence length="347" mass="38326">MNIVPPDSQKDKKTSYFDLKVKPNETLDLKINVSNTGNDKKKIRVTPTNAQTNQNGVIDYSIPGKDYKPDSTLKFPFTSLVDGGEQTVEIDGGKSKEVTFKVKTPSEAFKGLILGGFVADLPDVDQKNEKTEGVKIVNKFQVVKAVMLRESDEKVAPELKMNDVKPALVGYRTAVTANLQNVEPEMFGKMKVDAEVTKKGSTEVIKKEVKEGLEMAPNSNFDYPIMWNNQRLEPGDYTLKLTATSGSKTWPFTKDFTISRDESDKLNKDAVDLAEPEGLPIWVYILIGVLILLVIVIIIIVIRNAKNKKNTKSRKSSSSKKGSGKSSSKSSGKSRKSSGSSSKKKRK</sequence>
<reference evidence="5 6" key="1">
    <citation type="journal article" date="2010" name="Int. J. Syst. Evol. Microbiol.">
        <title>Vagococcus penaei sp. nov., isolated from spoilage microbiota of cooked shrimp (Penaeus vannamei).</title>
        <authorList>
            <person name="Jaffres E."/>
            <person name="Prevost H."/>
            <person name="Rossero A."/>
            <person name="Joffraud J.J."/>
            <person name="Dousset X."/>
        </authorList>
    </citation>
    <scope>NUCLEOTIDE SEQUENCE [LARGE SCALE GENOMIC DNA]</scope>
    <source>
        <strain evidence="5 6">CD276</strain>
    </source>
</reference>
<keyword evidence="2" id="KW-0472">Membrane</keyword>
<evidence type="ECO:0000256" key="1">
    <source>
        <dbReference type="SAM" id="MobiDB-lite"/>
    </source>
</evidence>
<evidence type="ECO:0000259" key="4">
    <source>
        <dbReference type="Pfam" id="PF11797"/>
    </source>
</evidence>
<feature type="domain" description="WxL Interacting Protein peptidoglycan binding" evidence="3">
    <location>
        <begin position="3"/>
        <end position="117"/>
    </location>
</feature>
<dbReference type="KEGG" id="vpi:BW732_05380"/>
<evidence type="ECO:0000259" key="3">
    <source>
        <dbReference type="Pfam" id="PF06030"/>
    </source>
</evidence>
<keyword evidence="6" id="KW-1185">Reference proteome</keyword>
<name>A0A1Q2D8S4_9ENTE</name>
<proteinExistence type="predicted"/>
<evidence type="ECO:0000256" key="2">
    <source>
        <dbReference type="SAM" id="Phobius"/>
    </source>
</evidence>
<evidence type="ECO:0000313" key="6">
    <source>
        <dbReference type="Proteomes" id="UP000188246"/>
    </source>
</evidence>
<dbReference type="Pfam" id="PF06030">
    <property type="entry name" value="WxLIP_PGBD"/>
    <property type="match status" value="1"/>
</dbReference>
<dbReference type="EMBL" id="CP019609">
    <property type="protein sequence ID" value="AQP54786.1"/>
    <property type="molecule type" value="Genomic_DNA"/>
</dbReference>
<evidence type="ECO:0000313" key="5">
    <source>
        <dbReference type="EMBL" id="AQP54786.1"/>
    </source>
</evidence>
<feature type="compositionally biased region" description="Basic residues" evidence="1">
    <location>
        <begin position="332"/>
        <end position="347"/>
    </location>
</feature>
<dbReference type="AlphaFoldDB" id="A0A1Q2D8S4"/>
<protein>
    <submittedName>
        <fullName evidence="5">Uncharacterized protein</fullName>
    </submittedName>
</protein>
<gene>
    <name evidence="5" type="ORF">BW732_05380</name>
</gene>
<accession>A0A1Q2D8S4</accession>
<feature type="compositionally biased region" description="Basic residues" evidence="1">
    <location>
        <begin position="307"/>
        <end position="318"/>
    </location>
</feature>
<keyword evidence="2" id="KW-1133">Transmembrane helix</keyword>
<feature type="domain" description="WxL Interacting Protein host binding" evidence="4">
    <location>
        <begin position="132"/>
        <end position="268"/>
    </location>
</feature>